<protein>
    <recommendedName>
        <fullName evidence="1">DUF7837 domain-containing protein</fullName>
    </recommendedName>
</protein>
<comment type="caution">
    <text evidence="2">The sequence shown here is derived from an EMBL/GenBank/DDBJ whole genome shotgun (WGS) entry which is preliminary data.</text>
</comment>
<proteinExistence type="predicted"/>
<dbReference type="Proteomes" id="UP000011524">
    <property type="component" value="Unassembled WGS sequence"/>
</dbReference>
<evidence type="ECO:0000313" key="3">
    <source>
        <dbReference type="Proteomes" id="UP000011524"/>
    </source>
</evidence>
<reference evidence="2 3" key="1">
    <citation type="journal article" date="2014" name="PLoS Genet.">
        <title>Phylogenetically driven sequencing of extremely halophilic archaea reveals strategies for static and dynamic osmo-response.</title>
        <authorList>
            <person name="Becker E.A."/>
            <person name="Seitzer P.M."/>
            <person name="Tritt A."/>
            <person name="Larsen D."/>
            <person name="Krusor M."/>
            <person name="Yao A.I."/>
            <person name="Wu D."/>
            <person name="Madern D."/>
            <person name="Eisen J.A."/>
            <person name="Darling A.E."/>
            <person name="Facciotti M.T."/>
        </authorList>
    </citation>
    <scope>NUCLEOTIDE SEQUENCE [LARGE SCALE GENOMIC DNA]</scope>
    <source>
        <strain evidence="3">ATCC 49778 / DSM 6131 / JCM 7785 / NBRC 101032 / NCIMB 13157 / TR-1</strain>
    </source>
</reference>
<keyword evidence="3" id="KW-1185">Reference proteome</keyword>
<name>M0LEC8_HALJT</name>
<evidence type="ECO:0000259" key="1">
    <source>
        <dbReference type="Pfam" id="PF25207"/>
    </source>
</evidence>
<dbReference type="eggNOG" id="arCOG04494">
    <property type="taxonomic scope" value="Archaea"/>
</dbReference>
<dbReference type="InterPro" id="IPR057159">
    <property type="entry name" value="DUF7837"/>
</dbReference>
<accession>M0LEC8</accession>
<dbReference type="EMBL" id="AOLY01000011">
    <property type="protein sequence ID" value="EMA31922.1"/>
    <property type="molecule type" value="Genomic_DNA"/>
</dbReference>
<evidence type="ECO:0000313" key="2">
    <source>
        <dbReference type="EMBL" id="EMA31922.1"/>
    </source>
</evidence>
<feature type="domain" description="DUF7837" evidence="1">
    <location>
        <begin position="5"/>
        <end position="48"/>
    </location>
</feature>
<sequence length="50" mass="5500">MSSQNPRLGGCPRCGEEIQHRHVLIAYETGDEPRYWAECPGCGDVVDPAV</sequence>
<dbReference type="Pfam" id="PF25207">
    <property type="entry name" value="DUF7837"/>
    <property type="match status" value="1"/>
</dbReference>
<gene>
    <name evidence="2" type="ORF">C444_07600</name>
</gene>
<dbReference type="STRING" id="1227453.C444_07600"/>
<dbReference type="AlphaFoldDB" id="M0LEC8"/>
<organism evidence="2 3">
    <name type="scientific">Haloarcula japonica (strain ATCC 49778 / DSM 6131 / JCM 7785 / NBRC 101032 / NCIMB 13157 / TR-1)</name>
    <dbReference type="NCBI Taxonomy" id="1227453"/>
    <lineage>
        <taxon>Archaea</taxon>
        <taxon>Methanobacteriati</taxon>
        <taxon>Methanobacteriota</taxon>
        <taxon>Stenosarchaea group</taxon>
        <taxon>Halobacteria</taxon>
        <taxon>Halobacteriales</taxon>
        <taxon>Haloarculaceae</taxon>
        <taxon>Haloarcula</taxon>
    </lineage>
</organism>